<keyword evidence="1" id="KW-1133">Transmembrane helix</keyword>
<evidence type="ECO:0000256" key="1">
    <source>
        <dbReference type="SAM" id="Phobius"/>
    </source>
</evidence>
<keyword evidence="3" id="KW-1185">Reference proteome</keyword>
<evidence type="ECO:0000313" key="2">
    <source>
        <dbReference type="EMBL" id="MBB5849422.1"/>
    </source>
</evidence>
<sequence>MTVDAGVLVGENGRVRGIRASSWTPERQRRVERLLRVVEAAALLLFGVCAAVLLLTEPRLSGTIRSVSVEGVGARLYRYGLLFAAAVITYVPRRWKWALPGYAISALFVVGMVKMLEGAPSEGFPGLQVFRTDLPWLIGLLLVPQVAGVARRAGLSVRRRYASALAWTAFVEGAGAGRNDCGCVENRVVQNGAQETRVLLQRFDGTRRSGQVWGVVEPSECIEVDAARAVVARTDWRNALSWAALDRWGRRLPGREEAQRS</sequence>
<feature type="transmembrane region" description="Helical" evidence="1">
    <location>
        <begin position="99"/>
        <end position="116"/>
    </location>
</feature>
<organism evidence="2 3">
    <name type="scientific">Micrococcus endophyticus</name>
    <dbReference type="NCBI Taxonomy" id="455343"/>
    <lineage>
        <taxon>Bacteria</taxon>
        <taxon>Bacillati</taxon>
        <taxon>Actinomycetota</taxon>
        <taxon>Actinomycetes</taxon>
        <taxon>Micrococcales</taxon>
        <taxon>Micrococcaceae</taxon>
        <taxon>Micrococcus</taxon>
    </lineage>
</organism>
<feature type="transmembrane region" description="Helical" evidence="1">
    <location>
        <begin position="136"/>
        <end position="154"/>
    </location>
</feature>
<gene>
    <name evidence="2" type="ORF">HDA33_001986</name>
</gene>
<keyword evidence="1" id="KW-0472">Membrane</keyword>
<comment type="caution">
    <text evidence="2">The sequence shown here is derived from an EMBL/GenBank/DDBJ whole genome shotgun (WGS) entry which is preliminary data.</text>
</comment>
<proteinExistence type="predicted"/>
<feature type="transmembrane region" description="Helical" evidence="1">
    <location>
        <begin position="37"/>
        <end position="56"/>
    </location>
</feature>
<dbReference type="EMBL" id="JACHMW010000001">
    <property type="protein sequence ID" value="MBB5849422.1"/>
    <property type="molecule type" value="Genomic_DNA"/>
</dbReference>
<reference evidence="2 3" key="1">
    <citation type="submission" date="2020-08" db="EMBL/GenBank/DDBJ databases">
        <title>Sequencing the genomes of 1000 actinobacteria strains.</title>
        <authorList>
            <person name="Klenk H.-P."/>
        </authorList>
    </citation>
    <scope>NUCLEOTIDE SEQUENCE [LARGE SCALE GENOMIC DNA]</scope>
    <source>
        <strain evidence="2 3">DSM 17945</strain>
    </source>
</reference>
<protein>
    <submittedName>
        <fullName evidence="2">Uncharacterized protein</fullName>
    </submittedName>
</protein>
<dbReference type="AlphaFoldDB" id="A0A7W9N1T4"/>
<evidence type="ECO:0000313" key="3">
    <source>
        <dbReference type="Proteomes" id="UP000567246"/>
    </source>
</evidence>
<dbReference type="RefSeq" id="WP_184172968.1">
    <property type="nucleotide sequence ID" value="NZ_BAABAG010000012.1"/>
</dbReference>
<feature type="transmembrane region" description="Helical" evidence="1">
    <location>
        <begin position="76"/>
        <end position="92"/>
    </location>
</feature>
<keyword evidence="1" id="KW-0812">Transmembrane</keyword>
<dbReference type="Proteomes" id="UP000567246">
    <property type="component" value="Unassembled WGS sequence"/>
</dbReference>
<name>A0A7W9N1T4_9MICC</name>
<accession>A0A7W9N1T4</accession>